<sequence length="516" mass="53721">MQLRRLCLVVVAVLAAATASAGAGLTPPPCKCNGEVRLVSDPRGRSTNVALTMANVYLHLQPGSPNPWQRFGVLTAAMLDAYALTSGAHPPATASCVDGARRVDAPEAVAYAAYAVLLAAYADEPDKRVRLDDLMRHHGLDAAAVRGHVGALAARAVMRRHPLNPAPIPLRPPNEASADGHADCRRITRADGWQPLCTQAAPGPPCTTQAVVFGALLNATLYASGVPAEAYLPDLPVLPTYAGDLADLPFRGGRNAFADQHLAVLRASAGLGDYEKALVQLVASGTSDRITLMAVAEAEERGLSLGASAALLHAVAAAIHDSSAVTTTAKFRYASARSVSVIQCAYAGRRVEAWAGPYQGVRPVRNAGATRWRPYWATPPHPGFISGATAAAAAGVEVLARAFGDHPPRTANCQTLAAGASAVEPRVEVGGRGYIPGVTDVPNRGPATGGYAPARDVTLCWPTWRRLGRLVADSRLYAGVHIPADNEAGLVAGRAAGSRAWEYVQRVVGGTGGCRV</sequence>
<protein>
    <submittedName>
        <fullName evidence="1">Uncharacterized protein</fullName>
    </submittedName>
</protein>
<evidence type="ECO:0000313" key="2">
    <source>
        <dbReference type="Proteomes" id="UP000798662"/>
    </source>
</evidence>
<dbReference type="EMBL" id="CM020619">
    <property type="protein sequence ID" value="KAK1865877.1"/>
    <property type="molecule type" value="Genomic_DNA"/>
</dbReference>
<name>A0ACC3C6T3_PYRYE</name>
<comment type="caution">
    <text evidence="1">The sequence shown here is derived from an EMBL/GenBank/DDBJ whole genome shotgun (WGS) entry which is preliminary data.</text>
</comment>
<proteinExistence type="predicted"/>
<accession>A0ACC3C6T3</accession>
<dbReference type="Proteomes" id="UP000798662">
    <property type="component" value="Chromosome 2"/>
</dbReference>
<organism evidence="1 2">
    <name type="scientific">Pyropia yezoensis</name>
    <name type="common">Susabi-nori</name>
    <name type="synonym">Porphyra yezoensis</name>
    <dbReference type="NCBI Taxonomy" id="2788"/>
    <lineage>
        <taxon>Eukaryota</taxon>
        <taxon>Rhodophyta</taxon>
        <taxon>Bangiophyceae</taxon>
        <taxon>Bangiales</taxon>
        <taxon>Bangiaceae</taxon>
        <taxon>Pyropia</taxon>
    </lineage>
</organism>
<keyword evidence="2" id="KW-1185">Reference proteome</keyword>
<evidence type="ECO:0000313" key="1">
    <source>
        <dbReference type="EMBL" id="KAK1865877.1"/>
    </source>
</evidence>
<gene>
    <name evidence="1" type="ORF">I4F81_008400</name>
</gene>
<reference evidence="1" key="1">
    <citation type="submission" date="2019-11" db="EMBL/GenBank/DDBJ databases">
        <title>Nori genome reveals adaptations in red seaweeds to the harsh intertidal environment.</title>
        <authorList>
            <person name="Wang D."/>
            <person name="Mao Y."/>
        </authorList>
    </citation>
    <scope>NUCLEOTIDE SEQUENCE</scope>
    <source>
        <tissue evidence="1">Gametophyte</tissue>
    </source>
</reference>